<proteinExistence type="predicted"/>
<dbReference type="Gene3D" id="1.10.10.60">
    <property type="entry name" value="Homeodomain-like"/>
    <property type="match status" value="2"/>
</dbReference>
<evidence type="ECO:0000256" key="4">
    <source>
        <dbReference type="ARBA" id="ARBA00023012"/>
    </source>
</evidence>
<dbReference type="PROSITE" id="PS01124">
    <property type="entry name" value="HTH_ARAC_FAMILY_2"/>
    <property type="match status" value="1"/>
</dbReference>
<dbReference type="Pfam" id="PF12833">
    <property type="entry name" value="HTH_18"/>
    <property type="match status" value="1"/>
</dbReference>
<dbReference type="SUPFAM" id="SSF52172">
    <property type="entry name" value="CheY-like"/>
    <property type="match status" value="1"/>
</dbReference>
<evidence type="ECO:0000313" key="11">
    <source>
        <dbReference type="EMBL" id="UVI31362.1"/>
    </source>
</evidence>
<protein>
    <submittedName>
        <fullName evidence="11">Response regulator transcription factor</fullName>
    </submittedName>
</protein>
<dbReference type="PROSITE" id="PS50110">
    <property type="entry name" value="RESPONSE_REGULATORY"/>
    <property type="match status" value="1"/>
</dbReference>
<keyword evidence="4" id="KW-0902">Two-component regulatory system</keyword>
<evidence type="ECO:0000256" key="7">
    <source>
        <dbReference type="ARBA" id="ARBA00023163"/>
    </source>
</evidence>
<dbReference type="CDD" id="cd17536">
    <property type="entry name" value="REC_YesN-like"/>
    <property type="match status" value="1"/>
</dbReference>
<dbReference type="InterPro" id="IPR051552">
    <property type="entry name" value="HptR"/>
</dbReference>
<keyword evidence="6" id="KW-0238">DNA-binding</keyword>
<dbReference type="SUPFAM" id="SSF46689">
    <property type="entry name" value="Homeodomain-like"/>
    <property type="match status" value="2"/>
</dbReference>
<dbReference type="PANTHER" id="PTHR42713">
    <property type="entry name" value="HISTIDINE KINASE-RELATED"/>
    <property type="match status" value="1"/>
</dbReference>
<feature type="modified residue" description="4-aspartylphosphate" evidence="8">
    <location>
        <position position="55"/>
    </location>
</feature>
<dbReference type="InterPro" id="IPR001789">
    <property type="entry name" value="Sig_transdc_resp-reg_receiver"/>
</dbReference>
<dbReference type="InterPro" id="IPR020449">
    <property type="entry name" value="Tscrpt_reg_AraC-type_HTH"/>
</dbReference>
<dbReference type="SMART" id="SM00448">
    <property type="entry name" value="REC"/>
    <property type="match status" value="1"/>
</dbReference>
<name>A0ABY5SF19_9BACL</name>
<keyword evidence="12" id="KW-1185">Reference proteome</keyword>
<keyword evidence="7" id="KW-0804">Transcription</keyword>
<keyword evidence="5" id="KW-0805">Transcription regulation</keyword>
<dbReference type="InterPro" id="IPR009057">
    <property type="entry name" value="Homeodomain-like_sf"/>
</dbReference>
<evidence type="ECO:0000256" key="3">
    <source>
        <dbReference type="ARBA" id="ARBA00022553"/>
    </source>
</evidence>
<sequence>MYNVFIVDDEPFIIEGLYDILDWADIGLTITGHAENGRAAVEALQAVPVDILITDISMPVMNGIELIREARKFLPELKVIILSGYNDFKYVKEGITLGVENYLLKPIDIDELRETLKGTVRKMNSLQMQRALAEFDNRIIRDNVLYRWLTWQISPGIMIERAELLNIDLSKPYMMAVLVRTDPEAADAAEAVERFFSDMPEVIPLHNVEGELILVCTMNDPEQEKPILEEKLLRARSALQTPSAVRISIGSIEPLETAAISYTNAKRAQEYFFLFPEKELMDYGHLPSGRGEAISRLMIDWPEYAKWIVTKDKEQLFTRIDEDYARFRSMNAVSPSEVREITLELIVRFKMELEEIRHTDQSDMFKAGYERVMNANTIDELAAAVKEMADMTIDALVRDVKSPVIQQVLHHIHAHYAESLSLKALGLEYNIHPVYLGQLFNKETNETFTEYINKYRIEKAKELLKDSRLKVHEISRQVGYWESGYFNKQFKKYVGVSPTDYKGLL</sequence>
<comment type="subcellular location">
    <subcellularLocation>
        <location evidence="1">Cytoplasm</location>
    </subcellularLocation>
</comment>
<organism evidence="11 12">
    <name type="scientific">Paenibacillus spongiae</name>
    <dbReference type="NCBI Taxonomy" id="2909671"/>
    <lineage>
        <taxon>Bacteria</taxon>
        <taxon>Bacillati</taxon>
        <taxon>Bacillota</taxon>
        <taxon>Bacilli</taxon>
        <taxon>Bacillales</taxon>
        <taxon>Paenibacillaceae</taxon>
        <taxon>Paenibacillus</taxon>
    </lineage>
</organism>
<dbReference type="RefSeq" id="WP_258387424.1">
    <property type="nucleotide sequence ID" value="NZ_CP091430.1"/>
</dbReference>
<evidence type="ECO:0000256" key="6">
    <source>
        <dbReference type="ARBA" id="ARBA00023125"/>
    </source>
</evidence>
<reference evidence="11" key="1">
    <citation type="submission" date="2022-01" db="EMBL/GenBank/DDBJ databases">
        <title>Paenibacillus spongiae sp. nov., isolated from marine sponge.</title>
        <authorList>
            <person name="Li Z."/>
            <person name="Zhang M."/>
        </authorList>
    </citation>
    <scope>NUCLEOTIDE SEQUENCE</scope>
    <source>
        <strain evidence="11">PHS-Z3</strain>
    </source>
</reference>
<dbReference type="InterPro" id="IPR041522">
    <property type="entry name" value="CdaR_GGDEF"/>
</dbReference>
<evidence type="ECO:0000256" key="5">
    <source>
        <dbReference type="ARBA" id="ARBA00023015"/>
    </source>
</evidence>
<evidence type="ECO:0000313" key="12">
    <source>
        <dbReference type="Proteomes" id="UP001057877"/>
    </source>
</evidence>
<keyword evidence="2" id="KW-0963">Cytoplasm</keyword>
<dbReference type="Pfam" id="PF00072">
    <property type="entry name" value="Response_reg"/>
    <property type="match status" value="1"/>
</dbReference>
<dbReference type="SMART" id="SM00342">
    <property type="entry name" value="HTH_ARAC"/>
    <property type="match status" value="1"/>
</dbReference>
<dbReference type="InterPro" id="IPR018062">
    <property type="entry name" value="HTH_AraC-typ_CS"/>
</dbReference>
<dbReference type="Proteomes" id="UP001057877">
    <property type="component" value="Chromosome"/>
</dbReference>
<dbReference type="PRINTS" id="PR00032">
    <property type="entry name" value="HTHARAC"/>
</dbReference>
<evidence type="ECO:0000256" key="2">
    <source>
        <dbReference type="ARBA" id="ARBA00022490"/>
    </source>
</evidence>
<dbReference type="Pfam" id="PF17853">
    <property type="entry name" value="GGDEF_2"/>
    <property type="match status" value="1"/>
</dbReference>
<feature type="domain" description="HTH araC/xylS-type" evidence="9">
    <location>
        <begin position="406"/>
        <end position="504"/>
    </location>
</feature>
<accession>A0ABY5SF19</accession>
<gene>
    <name evidence="11" type="ORF">L1F29_05925</name>
</gene>
<dbReference type="PROSITE" id="PS00041">
    <property type="entry name" value="HTH_ARAC_FAMILY_1"/>
    <property type="match status" value="1"/>
</dbReference>
<dbReference type="PANTHER" id="PTHR42713:SF3">
    <property type="entry name" value="TRANSCRIPTIONAL REGULATORY PROTEIN HPTR"/>
    <property type="match status" value="1"/>
</dbReference>
<evidence type="ECO:0000256" key="8">
    <source>
        <dbReference type="PROSITE-ProRule" id="PRU00169"/>
    </source>
</evidence>
<evidence type="ECO:0000256" key="1">
    <source>
        <dbReference type="ARBA" id="ARBA00004496"/>
    </source>
</evidence>
<feature type="domain" description="Response regulatory" evidence="10">
    <location>
        <begin position="3"/>
        <end position="120"/>
    </location>
</feature>
<evidence type="ECO:0000259" key="10">
    <source>
        <dbReference type="PROSITE" id="PS50110"/>
    </source>
</evidence>
<dbReference type="InterPro" id="IPR018060">
    <property type="entry name" value="HTH_AraC"/>
</dbReference>
<keyword evidence="3 8" id="KW-0597">Phosphoprotein</keyword>
<dbReference type="EMBL" id="CP091430">
    <property type="protein sequence ID" value="UVI31362.1"/>
    <property type="molecule type" value="Genomic_DNA"/>
</dbReference>
<dbReference type="Gene3D" id="3.40.50.2300">
    <property type="match status" value="1"/>
</dbReference>
<evidence type="ECO:0000259" key="9">
    <source>
        <dbReference type="PROSITE" id="PS01124"/>
    </source>
</evidence>
<dbReference type="InterPro" id="IPR011006">
    <property type="entry name" value="CheY-like_superfamily"/>
</dbReference>